<dbReference type="Gene3D" id="1.10.150.130">
    <property type="match status" value="1"/>
</dbReference>
<keyword evidence="1" id="KW-0229">DNA integration</keyword>
<dbReference type="EMBL" id="AP019695">
    <property type="protein sequence ID" value="BBK21619.1"/>
    <property type="molecule type" value="Genomic_DNA"/>
</dbReference>
<dbReference type="NCBIfam" id="NF001399">
    <property type="entry name" value="PRK00283.1"/>
    <property type="match status" value="1"/>
</dbReference>
<dbReference type="InterPro" id="IPR011010">
    <property type="entry name" value="DNA_brk_join_enz"/>
</dbReference>
<keyword evidence="8" id="KW-1185">Reference proteome</keyword>
<evidence type="ECO:0000259" key="6">
    <source>
        <dbReference type="PROSITE" id="PS51900"/>
    </source>
</evidence>
<dbReference type="GO" id="GO:0015074">
    <property type="term" value="P:DNA integration"/>
    <property type="evidence" value="ECO:0007669"/>
    <property type="project" value="UniProtKB-KW"/>
</dbReference>
<dbReference type="GO" id="GO:0006310">
    <property type="term" value="P:DNA recombination"/>
    <property type="evidence" value="ECO:0007669"/>
    <property type="project" value="UniProtKB-KW"/>
</dbReference>
<dbReference type="Pfam" id="PF02899">
    <property type="entry name" value="Phage_int_SAM_1"/>
    <property type="match status" value="1"/>
</dbReference>
<dbReference type="InterPro" id="IPR002104">
    <property type="entry name" value="Integrase_catalytic"/>
</dbReference>
<feature type="domain" description="Tyr recombinase" evidence="5">
    <location>
        <begin position="107"/>
        <end position="288"/>
    </location>
</feature>
<dbReference type="AlphaFoldDB" id="A0A6N4TFT5"/>
<protein>
    <submittedName>
        <fullName evidence="7">Tyrosine recombinase XerD</fullName>
    </submittedName>
</protein>
<dbReference type="CDD" id="cd00798">
    <property type="entry name" value="INT_XerDC_C"/>
    <property type="match status" value="1"/>
</dbReference>
<proteinExistence type="predicted"/>
<dbReference type="PANTHER" id="PTHR30349">
    <property type="entry name" value="PHAGE INTEGRASE-RELATED"/>
    <property type="match status" value="1"/>
</dbReference>
<keyword evidence="3" id="KW-0233">DNA recombination</keyword>
<sequence>MQIKDALEDYMHYLQVVENKALSSVSSYRCELKQYLGFLNSKNVDEMNDIDDLLIEEFLSLQQQNKTNTSINHMITTLRMFHRYISMSYPAIHDPTLHIKSRKTARKLPAFFNTADIERLLDSFSNSDNDLFHKAMLEILYGCGLRVSELCSLRLNQTHLEQGYLRVIGKGDKERMVPMNQRSVKALSLYLEFVRPSWVKNRNSYVFITKSGHMVSRQYVHTLIKQKLQELGLDERLSAHSFRHSFASHLLDGGADLRSLQELLGHSDISTTQIYTHVQTKRLKEAYASFHPKAKEEHK</sequence>
<evidence type="ECO:0000313" key="8">
    <source>
        <dbReference type="Proteomes" id="UP000464754"/>
    </source>
</evidence>
<dbReference type="PANTHER" id="PTHR30349:SF81">
    <property type="entry name" value="TYROSINE RECOMBINASE XERC"/>
    <property type="match status" value="1"/>
</dbReference>
<dbReference type="PROSITE" id="PS51900">
    <property type="entry name" value="CB"/>
    <property type="match status" value="1"/>
</dbReference>
<evidence type="ECO:0000256" key="4">
    <source>
        <dbReference type="PROSITE-ProRule" id="PRU01248"/>
    </source>
</evidence>
<gene>
    <name evidence="7" type="primary">xerD</name>
    <name evidence="7" type="ORF">Aargi30884_05220</name>
</gene>
<dbReference type="KEGG" id="aarg:Aargi30884_05220"/>
<evidence type="ECO:0000259" key="5">
    <source>
        <dbReference type="PROSITE" id="PS51898"/>
    </source>
</evidence>
<evidence type="ECO:0000256" key="1">
    <source>
        <dbReference type="ARBA" id="ARBA00022908"/>
    </source>
</evidence>
<organism evidence="7 8">
    <name type="scientific">Amedibacterium intestinale</name>
    <dbReference type="NCBI Taxonomy" id="2583452"/>
    <lineage>
        <taxon>Bacteria</taxon>
        <taxon>Bacillati</taxon>
        <taxon>Bacillota</taxon>
        <taxon>Erysipelotrichia</taxon>
        <taxon>Erysipelotrichales</taxon>
        <taxon>Erysipelotrichaceae</taxon>
        <taxon>Amedibacterium</taxon>
    </lineage>
</organism>
<name>A0A6N4TFT5_9FIRM</name>
<evidence type="ECO:0000256" key="2">
    <source>
        <dbReference type="ARBA" id="ARBA00023125"/>
    </source>
</evidence>
<dbReference type="InterPro" id="IPR013762">
    <property type="entry name" value="Integrase-like_cat_sf"/>
</dbReference>
<dbReference type="InterPro" id="IPR050090">
    <property type="entry name" value="Tyrosine_recombinase_XerCD"/>
</dbReference>
<dbReference type="Gene3D" id="1.10.443.10">
    <property type="entry name" value="Intergrase catalytic core"/>
    <property type="match status" value="1"/>
</dbReference>
<dbReference type="GO" id="GO:0003677">
    <property type="term" value="F:DNA binding"/>
    <property type="evidence" value="ECO:0007669"/>
    <property type="project" value="UniProtKB-UniRule"/>
</dbReference>
<keyword evidence="2 4" id="KW-0238">DNA-binding</keyword>
<feature type="domain" description="Core-binding (CB)" evidence="6">
    <location>
        <begin position="1"/>
        <end position="86"/>
    </location>
</feature>
<accession>A0A6N4TFT5</accession>
<dbReference type="InterPro" id="IPR004107">
    <property type="entry name" value="Integrase_SAM-like_N"/>
</dbReference>
<dbReference type="Pfam" id="PF00589">
    <property type="entry name" value="Phage_integrase"/>
    <property type="match status" value="1"/>
</dbReference>
<dbReference type="Proteomes" id="UP000464754">
    <property type="component" value="Chromosome"/>
</dbReference>
<evidence type="ECO:0000313" key="7">
    <source>
        <dbReference type="EMBL" id="BBK21619.1"/>
    </source>
</evidence>
<dbReference type="PROSITE" id="PS51898">
    <property type="entry name" value="TYR_RECOMBINASE"/>
    <property type="match status" value="1"/>
</dbReference>
<reference evidence="8" key="1">
    <citation type="submission" date="2019-05" db="EMBL/GenBank/DDBJ databases">
        <title>Complete genome sequencing of Absiella argi strain JCM 30884.</title>
        <authorList>
            <person name="Sakamoto M."/>
            <person name="Murakami T."/>
            <person name="Mori H."/>
        </authorList>
    </citation>
    <scope>NUCLEOTIDE SEQUENCE [LARGE SCALE GENOMIC DNA]</scope>
    <source>
        <strain evidence="8">JCM 30884</strain>
    </source>
</reference>
<dbReference type="SUPFAM" id="SSF56349">
    <property type="entry name" value="DNA breaking-rejoining enzymes"/>
    <property type="match status" value="1"/>
</dbReference>
<evidence type="ECO:0000256" key="3">
    <source>
        <dbReference type="ARBA" id="ARBA00023172"/>
    </source>
</evidence>
<dbReference type="InterPro" id="IPR010998">
    <property type="entry name" value="Integrase_recombinase_N"/>
</dbReference>
<dbReference type="RefSeq" id="WP_115714840.1">
    <property type="nucleotide sequence ID" value="NZ_AP019695.1"/>
</dbReference>
<dbReference type="InterPro" id="IPR044068">
    <property type="entry name" value="CB"/>
</dbReference>